<dbReference type="InterPro" id="IPR006769">
    <property type="entry name" value="MCU_C"/>
</dbReference>
<keyword evidence="22" id="KW-1185">Reference proteome</keyword>
<dbReference type="Proteomes" id="UP000094819">
    <property type="component" value="Unassembled WGS sequence"/>
</dbReference>
<dbReference type="GO" id="GO:0015292">
    <property type="term" value="F:uniporter activity"/>
    <property type="evidence" value="ECO:0007669"/>
    <property type="project" value="TreeGrafter"/>
</dbReference>
<sequence length="531" mass="58971">MRLPLLARAPRAFPRPLHTTSRAPNKGPLPVSNATDLSHAHFISNASSASDFNPAQTPHAGQDLAESLTHEWKGHVSPTTSHLFKLIIPLPEFKRGVREGEPDVRPTAFLLHPSQPLSHLSRLISGSLAPPYSHADIAYLALTGEKDDVDSHLRKAEESDAEPPTSNDQAVYDSSSPQAHDDGGPFLRERKSDAGRWQEVSWSQSTDLSDFIKQACLNENFKIVITPTRYWDGSELEEGQKVLPDVVLQVTIPSFASRTIYIRKRLLSLTKELDQLTKQKKEIDLKAHKGAQKLAVAALSGGVFYWGTVIHFTFFTEAGWDQMEPVTWATGFAALLGSAAFLIYHNREVSYSSLLDLSITARQRRLYGEAGLDLDRWTEMVSEAKTLRREIERIAADYDMEWRGELQGLEREENGKKQAEGGVEVGVGKRKKDVQEHVDPSSSTQPEPETVVKDTEGEGDKTEKIDIDKTIDEADELASQTENQKSRSSAAQRKSDPGESDKGSRTRKGEGNESEGEMRGRQAAQKVIDEK</sequence>
<feature type="region of interest" description="Disordered" evidence="18">
    <location>
        <begin position="9"/>
        <end position="34"/>
    </location>
</feature>
<keyword evidence="8" id="KW-0106">Calcium</keyword>
<dbReference type="GO" id="GO:0036444">
    <property type="term" value="P:calcium import into the mitochondrion"/>
    <property type="evidence" value="ECO:0007669"/>
    <property type="project" value="UniProtKB-ARBA"/>
</dbReference>
<keyword evidence="12 19" id="KW-0472">Membrane</keyword>
<evidence type="ECO:0000256" key="11">
    <source>
        <dbReference type="ARBA" id="ARBA00023128"/>
    </source>
</evidence>
<dbReference type="Pfam" id="PF04678">
    <property type="entry name" value="MCU"/>
    <property type="match status" value="1"/>
</dbReference>
<keyword evidence="13" id="KW-0407">Ion channel</keyword>
<evidence type="ECO:0000256" key="12">
    <source>
        <dbReference type="ARBA" id="ARBA00023136"/>
    </source>
</evidence>
<evidence type="ECO:0000313" key="21">
    <source>
        <dbReference type="EMBL" id="ODO08761.1"/>
    </source>
</evidence>
<comment type="subcellular location">
    <subcellularLocation>
        <location evidence="1">Mitochondrion inner membrane</location>
        <topology evidence="1">Multi-pass membrane protein</topology>
    </subcellularLocation>
</comment>
<evidence type="ECO:0000256" key="15">
    <source>
        <dbReference type="ARBA" id="ARBA00044966"/>
    </source>
</evidence>
<dbReference type="AlphaFoldDB" id="A0A1E3K6R9"/>
<feature type="compositionally biased region" description="Basic and acidic residues" evidence="18">
    <location>
        <begin position="179"/>
        <end position="189"/>
    </location>
</feature>
<evidence type="ECO:0000313" key="22">
    <source>
        <dbReference type="Proteomes" id="UP000094819"/>
    </source>
</evidence>
<evidence type="ECO:0000256" key="9">
    <source>
        <dbReference type="ARBA" id="ARBA00022989"/>
    </source>
</evidence>
<feature type="region of interest" description="Disordered" evidence="18">
    <location>
        <begin position="409"/>
        <end position="531"/>
    </location>
</feature>
<dbReference type="GO" id="GO:0051560">
    <property type="term" value="P:mitochondrial calcium ion homeostasis"/>
    <property type="evidence" value="ECO:0007669"/>
    <property type="project" value="InterPro"/>
</dbReference>
<evidence type="ECO:0000256" key="13">
    <source>
        <dbReference type="ARBA" id="ARBA00023303"/>
    </source>
</evidence>
<evidence type="ECO:0000256" key="6">
    <source>
        <dbReference type="ARBA" id="ARBA00022692"/>
    </source>
</evidence>
<evidence type="ECO:0000256" key="10">
    <source>
        <dbReference type="ARBA" id="ARBA00023065"/>
    </source>
</evidence>
<feature type="compositionally biased region" description="Polar residues" evidence="18">
    <location>
        <begin position="478"/>
        <end position="492"/>
    </location>
</feature>
<keyword evidence="3" id="KW-0813">Transport</keyword>
<keyword evidence="4" id="KW-0109">Calcium transport</keyword>
<protein>
    <recommendedName>
        <fullName evidence="16">Calcium uniporter protein, mitochondrial</fullName>
    </recommendedName>
</protein>
<dbReference type="EMBL" id="AWGH01000001">
    <property type="protein sequence ID" value="ODO08761.1"/>
    <property type="molecule type" value="Genomic_DNA"/>
</dbReference>
<keyword evidence="11" id="KW-0496">Mitochondrion</keyword>
<evidence type="ECO:0000256" key="7">
    <source>
        <dbReference type="ARBA" id="ARBA00022792"/>
    </source>
</evidence>
<keyword evidence="9 19" id="KW-1133">Transmembrane helix</keyword>
<feature type="domain" description="Calcium uniporter protein C-terminal" evidence="20">
    <location>
        <begin position="260"/>
        <end position="379"/>
    </location>
</feature>
<evidence type="ECO:0000256" key="18">
    <source>
        <dbReference type="SAM" id="MobiDB-lite"/>
    </source>
</evidence>
<dbReference type="GeneID" id="30189707"/>
<dbReference type="InterPro" id="IPR039055">
    <property type="entry name" value="MCU_fam"/>
</dbReference>
<keyword evidence="5" id="KW-0107">Calcium channel</keyword>
<evidence type="ECO:0000259" key="20">
    <source>
        <dbReference type="Pfam" id="PF04678"/>
    </source>
</evidence>
<feature type="compositionally biased region" description="Basic and acidic residues" evidence="18">
    <location>
        <begin position="409"/>
        <end position="419"/>
    </location>
</feature>
<feature type="region of interest" description="Disordered" evidence="18">
    <location>
        <begin position="151"/>
        <end position="189"/>
    </location>
</feature>
<evidence type="ECO:0000256" key="3">
    <source>
        <dbReference type="ARBA" id="ARBA00022448"/>
    </source>
</evidence>
<evidence type="ECO:0000256" key="19">
    <source>
        <dbReference type="SAM" id="Phobius"/>
    </source>
</evidence>
<keyword evidence="6 19" id="KW-0812">Transmembrane</keyword>
<evidence type="ECO:0000256" key="4">
    <source>
        <dbReference type="ARBA" id="ARBA00022568"/>
    </source>
</evidence>
<proteinExistence type="inferred from homology"/>
<dbReference type="GO" id="GO:1990246">
    <property type="term" value="C:uniplex complex"/>
    <property type="evidence" value="ECO:0007669"/>
    <property type="project" value="TreeGrafter"/>
</dbReference>
<dbReference type="OrthoDB" id="278338at2759"/>
<evidence type="ECO:0000256" key="2">
    <source>
        <dbReference type="ARBA" id="ARBA00005653"/>
    </source>
</evidence>
<feature type="compositionally biased region" description="Polar residues" evidence="18">
    <location>
        <begin position="164"/>
        <end position="178"/>
    </location>
</feature>
<dbReference type="PANTHER" id="PTHR13462">
    <property type="entry name" value="CALCIUM UNIPORTER PROTEIN, MITOCHONDRIAL"/>
    <property type="match status" value="1"/>
</dbReference>
<dbReference type="PANTHER" id="PTHR13462:SF10">
    <property type="entry name" value="CALCIUM UNIPORTER PROTEIN, MITOCHONDRIAL"/>
    <property type="match status" value="1"/>
</dbReference>
<accession>A0A1E3K6R9</accession>
<comment type="catalytic activity">
    <reaction evidence="14">
        <text>Ca(2+)(in) = Ca(2+)(out)</text>
        <dbReference type="Rhea" id="RHEA:29671"/>
        <dbReference type="ChEBI" id="CHEBI:29108"/>
    </reaction>
</comment>
<feature type="transmembrane region" description="Helical" evidence="19">
    <location>
        <begin position="326"/>
        <end position="344"/>
    </location>
</feature>
<comment type="similarity">
    <text evidence="2">Belongs to the MCU (TC 1.A.77) family.</text>
</comment>
<comment type="function">
    <text evidence="17">Highly selective calcium channel localized to the inner mitochondrial membrane, which mediates calcium uptake into the mitochondrial matrix. Mitochondrial calcium homeostasis plays key roles in cellular physiology and regulates ATP production, cytoplasmic calcium signals and activation of cell death pathways. Sufficient to operate as a pore-forming channel without the need of calcium-sensor or auxiliary subunit.</text>
</comment>
<feature type="transmembrane region" description="Helical" evidence="19">
    <location>
        <begin position="294"/>
        <end position="314"/>
    </location>
</feature>
<evidence type="ECO:0000256" key="5">
    <source>
        <dbReference type="ARBA" id="ARBA00022673"/>
    </source>
</evidence>
<evidence type="ECO:0000256" key="1">
    <source>
        <dbReference type="ARBA" id="ARBA00004448"/>
    </source>
</evidence>
<evidence type="ECO:0000256" key="8">
    <source>
        <dbReference type="ARBA" id="ARBA00022837"/>
    </source>
</evidence>
<evidence type="ECO:0000256" key="16">
    <source>
        <dbReference type="ARBA" id="ARBA00044981"/>
    </source>
</evidence>
<dbReference type="GO" id="GO:0005262">
    <property type="term" value="F:calcium channel activity"/>
    <property type="evidence" value="ECO:0007669"/>
    <property type="project" value="UniProtKB-KW"/>
</dbReference>
<keyword evidence="10" id="KW-0406">Ion transport</keyword>
<gene>
    <name evidence="21" type="ORF">L198_00494</name>
</gene>
<comment type="subunit">
    <text evidence="15">Homotetramer, assembles in a dimer or dimers configuration with two interfaces.</text>
</comment>
<evidence type="ECO:0000256" key="17">
    <source>
        <dbReference type="ARBA" id="ARBA00045938"/>
    </source>
</evidence>
<organism evidence="21 22">
    <name type="scientific">Cryptococcus wingfieldii CBS 7118</name>
    <dbReference type="NCBI Taxonomy" id="1295528"/>
    <lineage>
        <taxon>Eukaryota</taxon>
        <taxon>Fungi</taxon>
        <taxon>Dikarya</taxon>
        <taxon>Basidiomycota</taxon>
        <taxon>Agaricomycotina</taxon>
        <taxon>Tremellomycetes</taxon>
        <taxon>Tremellales</taxon>
        <taxon>Cryptococcaceae</taxon>
        <taxon>Cryptococcus</taxon>
    </lineage>
</organism>
<feature type="compositionally biased region" description="Basic and acidic residues" evidence="18">
    <location>
        <begin position="493"/>
        <end position="520"/>
    </location>
</feature>
<feature type="compositionally biased region" description="Basic and acidic residues" evidence="18">
    <location>
        <begin position="450"/>
        <end position="472"/>
    </location>
</feature>
<name>A0A1E3K6R9_9TREE</name>
<evidence type="ECO:0000256" key="14">
    <source>
        <dbReference type="ARBA" id="ARBA00036634"/>
    </source>
</evidence>
<comment type="caution">
    <text evidence="21">The sequence shown here is derived from an EMBL/GenBank/DDBJ whole genome shotgun (WGS) entry which is preliminary data.</text>
</comment>
<dbReference type="RefSeq" id="XP_019035616.1">
    <property type="nucleotide sequence ID" value="XM_019172674.1"/>
</dbReference>
<reference evidence="21 22" key="1">
    <citation type="submission" date="2016-06" db="EMBL/GenBank/DDBJ databases">
        <title>Evolution of pathogenesis and genome organization in the Tremellales.</title>
        <authorList>
            <person name="Cuomo C."/>
            <person name="Litvintseva A."/>
            <person name="Heitman J."/>
            <person name="Chen Y."/>
            <person name="Sun S."/>
            <person name="Springer D."/>
            <person name="Dromer F."/>
            <person name="Young S."/>
            <person name="Zeng Q."/>
            <person name="Chapman S."/>
            <person name="Gujja S."/>
            <person name="Saif S."/>
            <person name="Birren B."/>
        </authorList>
    </citation>
    <scope>NUCLEOTIDE SEQUENCE [LARGE SCALE GENOMIC DNA]</scope>
    <source>
        <strain evidence="21 22">CBS 7118</strain>
    </source>
</reference>
<keyword evidence="7" id="KW-0999">Mitochondrion inner membrane</keyword>